<name>A0AAD5TBI3_9FUNG</name>
<evidence type="ECO:0000256" key="2">
    <source>
        <dbReference type="ARBA" id="ARBA00022605"/>
    </source>
</evidence>
<proteinExistence type="inferred from homology"/>
<dbReference type="SUPFAM" id="SSF51735">
    <property type="entry name" value="NAD(P)-binding Rossmann-fold domains"/>
    <property type="match status" value="1"/>
</dbReference>
<dbReference type="EMBL" id="JADGJH010000056">
    <property type="protein sequence ID" value="KAJ3140361.1"/>
    <property type="molecule type" value="Genomic_DNA"/>
</dbReference>
<dbReference type="Gene3D" id="3.30.70.260">
    <property type="match status" value="1"/>
</dbReference>
<dbReference type="GO" id="GO:0004617">
    <property type="term" value="F:phosphoglycerate dehydrogenase activity"/>
    <property type="evidence" value="ECO:0007669"/>
    <property type="project" value="UniProtKB-ARBA"/>
</dbReference>
<evidence type="ECO:0000256" key="3">
    <source>
        <dbReference type="ARBA" id="ARBA00023002"/>
    </source>
</evidence>
<evidence type="ECO:0000256" key="5">
    <source>
        <dbReference type="RuleBase" id="RU003719"/>
    </source>
</evidence>
<comment type="similarity">
    <text evidence="1 5">Belongs to the D-isomer specific 2-hydroxyacid dehydrogenase family.</text>
</comment>
<dbReference type="GO" id="GO:0051287">
    <property type="term" value="F:NAD binding"/>
    <property type="evidence" value="ECO:0007669"/>
    <property type="project" value="InterPro"/>
</dbReference>
<dbReference type="Gene3D" id="3.40.50.720">
    <property type="entry name" value="NAD(P)-binding Rossmann-like Domain"/>
    <property type="match status" value="2"/>
</dbReference>
<dbReference type="InterPro" id="IPR036291">
    <property type="entry name" value="NAD(P)-bd_dom_sf"/>
</dbReference>
<keyword evidence="9" id="KW-1185">Reference proteome</keyword>
<accession>A0AAD5TBI3</accession>
<evidence type="ECO:0000259" key="7">
    <source>
        <dbReference type="Pfam" id="PF02826"/>
    </source>
</evidence>
<evidence type="ECO:0000313" key="8">
    <source>
        <dbReference type="EMBL" id="KAJ3140361.1"/>
    </source>
</evidence>
<keyword evidence="2" id="KW-0028">Amino-acid biosynthesis</keyword>
<dbReference type="SUPFAM" id="SSF52283">
    <property type="entry name" value="Formate/glycerate dehydrogenase catalytic domain-like"/>
    <property type="match status" value="1"/>
</dbReference>
<dbReference type="PANTHER" id="PTHR42789">
    <property type="entry name" value="D-ISOMER SPECIFIC 2-HYDROXYACID DEHYDROGENASE FAMILY PROTEIN (AFU_ORTHOLOGUE AFUA_6G10090)"/>
    <property type="match status" value="1"/>
</dbReference>
<feature type="domain" description="D-isomer specific 2-hydroxyacid dehydrogenase catalytic" evidence="6">
    <location>
        <begin position="11"/>
        <end position="328"/>
    </location>
</feature>
<dbReference type="AlphaFoldDB" id="A0AAD5TBI3"/>
<evidence type="ECO:0000313" key="9">
    <source>
        <dbReference type="Proteomes" id="UP001211907"/>
    </source>
</evidence>
<dbReference type="Proteomes" id="UP001211907">
    <property type="component" value="Unassembled WGS sequence"/>
</dbReference>
<dbReference type="PANTHER" id="PTHR42789:SF1">
    <property type="entry name" value="D-ISOMER SPECIFIC 2-HYDROXYACID DEHYDROGENASE FAMILY PROTEIN (AFU_ORTHOLOGUE AFUA_6G10090)"/>
    <property type="match status" value="1"/>
</dbReference>
<dbReference type="InterPro" id="IPR029752">
    <property type="entry name" value="D-isomer_DH_CS1"/>
</dbReference>
<dbReference type="InterPro" id="IPR050857">
    <property type="entry name" value="D-2-hydroxyacid_DH"/>
</dbReference>
<dbReference type="Pfam" id="PF02826">
    <property type="entry name" value="2-Hacid_dh_C"/>
    <property type="match status" value="1"/>
</dbReference>
<dbReference type="InterPro" id="IPR006140">
    <property type="entry name" value="D-isomer_DH_NAD-bd"/>
</dbReference>
<feature type="domain" description="D-isomer specific 2-hydroxyacid dehydrogenase NAD-binding" evidence="7">
    <location>
        <begin position="130"/>
        <end position="306"/>
    </location>
</feature>
<evidence type="ECO:0000256" key="4">
    <source>
        <dbReference type="ARBA" id="ARBA00023027"/>
    </source>
</evidence>
<reference evidence="8" key="1">
    <citation type="submission" date="2020-05" db="EMBL/GenBank/DDBJ databases">
        <title>Phylogenomic resolution of chytrid fungi.</title>
        <authorList>
            <person name="Stajich J.E."/>
            <person name="Amses K."/>
            <person name="Simmons R."/>
            <person name="Seto K."/>
            <person name="Myers J."/>
            <person name="Bonds A."/>
            <person name="Quandt C.A."/>
            <person name="Barry K."/>
            <person name="Liu P."/>
            <person name="Grigoriev I."/>
            <person name="Longcore J.E."/>
            <person name="James T.Y."/>
        </authorList>
    </citation>
    <scope>NUCLEOTIDE SEQUENCE</scope>
    <source>
        <strain evidence="8">JEL0513</strain>
    </source>
</reference>
<gene>
    <name evidence="8" type="ORF">HK100_010258</name>
</gene>
<evidence type="ECO:0000259" key="6">
    <source>
        <dbReference type="Pfam" id="PF00389"/>
    </source>
</evidence>
<sequence length="420" mass="46091">MLANTKEVRALLLDPLPSTAMEIFKSAGFRVRSEAVFATIRYTIDECFENLTEAQLVKRISEYNVVCLNDERDEQYLTDEVIKSGHRLLAIGVFGKNPNCVDLEVAQTMGIPVFASPFQHQGSVAEITISFIILLARQIGDRSKEIHKGEWNKISAGCTEVRGKKLGIIGYGQVGSQLGVMAETLSMEVVFFDINSVMPIGRAKARKTIEDVLTESDYVSVNVHSAPENENIIGQQELKLMKKNAYLINTSHENAVDIDALAAALKAGQIRGAALDVFPNAPHGKKSEYKSPLAGLKNVLMTPNIGDVTIEGILRVGTEVSNAIVNNIRLGSTVGTANFPSISAWPLKTGTRRIINVHRNVRGVLQEIDYILSAYNVGKQILETKDYLGYIIVDITTEEVTAEIVSQLALLAHTVRTRIL</sequence>
<dbReference type="FunFam" id="3.40.50.720:FF:000041">
    <property type="entry name" value="D-3-phosphoglycerate dehydrogenase"/>
    <property type="match status" value="1"/>
</dbReference>
<evidence type="ECO:0008006" key="10">
    <source>
        <dbReference type="Google" id="ProtNLM"/>
    </source>
</evidence>
<organism evidence="8 9">
    <name type="scientific">Physocladia obscura</name>
    <dbReference type="NCBI Taxonomy" id="109957"/>
    <lineage>
        <taxon>Eukaryota</taxon>
        <taxon>Fungi</taxon>
        <taxon>Fungi incertae sedis</taxon>
        <taxon>Chytridiomycota</taxon>
        <taxon>Chytridiomycota incertae sedis</taxon>
        <taxon>Chytridiomycetes</taxon>
        <taxon>Chytridiales</taxon>
        <taxon>Chytriomycetaceae</taxon>
        <taxon>Physocladia</taxon>
    </lineage>
</organism>
<comment type="caution">
    <text evidence="8">The sequence shown here is derived from an EMBL/GenBank/DDBJ whole genome shotgun (WGS) entry which is preliminary data.</text>
</comment>
<evidence type="ECO:0000256" key="1">
    <source>
        <dbReference type="ARBA" id="ARBA00005854"/>
    </source>
</evidence>
<dbReference type="GO" id="GO:0006564">
    <property type="term" value="P:L-serine biosynthetic process"/>
    <property type="evidence" value="ECO:0007669"/>
    <property type="project" value="UniProtKB-ARBA"/>
</dbReference>
<dbReference type="Pfam" id="PF00389">
    <property type="entry name" value="2-Hacid_dh"/>
    <property type="match status" value="1"/>
</dbReference>
<keyword evidence="3 5" id="KW-0560">Oxidoreductase</keyword>
<keyword evidence="4" id="KW-0520">NAD</keyword>
<dbReference type="GO" id="GO:0047545">
    <property type="term" value="F:(S)-2-hydroxyglutarate dehydrogenase activity"/>
    <property type="evidence" value="ECO:0007669"/>
    <property type="project" value="UniProtKB-ARBA"/>
</dbReference>
<dbReference type="PROSITE" id="PS00065">
    <property type="entry name" value="D_2_HYDROXYACID_DH_1"/>
    <property type="match status" value="1"/>
</dbReference>
<protein>
    <recommendedName>
        <fullName evidence="10">Phosphoglycerate dehydrogenase</fullName>
    </recommendedName>
</protein>
<dbReference type="InterPro" id="IPR006139">
    <property type="entry name" value="D-isomer_2_OHA_DH_cat_dom"/>
</dbReference>